<evidence type="ECO:0000256" key="1">
    <source>
        <dbReference type="SAM" id="MobiDB-lite"/>
    </source>
</evidence>
<sequence>MFAHTSMAGPMLDVVYMMSFISRPSSRESRITKYFTPAPTPKPSIHSRTPPPVTPPPTSFGTWDNESRPTSALPSHAPSTATDKSVPVDANPESKMMHNNNNNGILETRTVHFCETQEQRNPSDTRLPFNPSTIVEKDIRAMLPSMEFLQDSISIDADHHLLQGSVSTSAQHDPIHRDYTTSASLNTTASTPDSLANHYTDYYDNNSFSSKEVDNDNESRGRRGRETWRSGLPSNVATPASTIIRHRTPQVRSLMARRLPEFPVRTMCPHCSRLVTTETRPRRGVFAFLMSAIL</sequence>
<feature type="compositionally biased region" description="Basic and acidic residues" evidence="1">
    <location>
        <begin position="211"/>
        <end position="228"/>
    </location>
</feature>
<dbReference type="Proteomes" id="UP000268093">
    <property type="component" value="Unassembled WGS sequence"/>
</dbReference>
<reference evidence="2 3" key="1">
    <citation type="journal article" date="2018" name="New Phytol.">
        <title>Phylogenomics of Endogonaceae and evolution of mycorrhizas within Mucoromycota.</title>
        <authorList>
            <person name="Chang Y."/>
            <person name="Desiro A."/>
            <person name="Na H."/>
            <person name="Sandor L."/>
            <person name="Lipzen A."/>
            <person name="Clum A."/>
            <person name="Barry K."/>
            <person name="Grigoriev I.V."/>
            <person name="Martin F.M."/>
            <person name="Stajich J.E."/>
            <person name="Smith M.E."/>
            <person name="Bonito G."/>
            <person name="Spatafora J.W."/>
        </authorList>
    </citation>
    <scope>NUCLEOTIDE SEQUENCE [LARGE SCALE GENOMIC DNA]</scope>
    <source>
        <strain evidence="2 3">GMNB39</strain>
    </source>
</reference>
<evidence type="ECO:0008006" key="4">
    <source>
        <dbReference type="Google" id="ProtNLM"/>
    </source>
</evidence>
<accession>A0A433DNI3</accession>
<dbReference type="OrthoDB" id="5599753at2759"/>
<dbReference type="EMBL" id="RBNI01000028">
    <property type="protein sequence ID" value="RUP52413.1"/>
    <property type="molecule type" value="Genomic_DNA"/>
</dbReference>
<comment type="caution">
    <text evidence="2">The sequence shown here is derived from an EMBL/GenBank/DDBJ whole genome shotgun (WGS) entry which is preliminary data.</text>
</comment>
<feature type="compositionally biased region" description="Pro residues" evidence="1">
    <location>
        <begin position="49"/>
        <end position="58"/>
    </location>
</feature>
<organism evidence="2 3">
    <name type="scientific">Jimgerdemannia flammicorona</name>
    <dbReference type="NCBI Taxonomy" id="994334"/>
    <lineage>
        <taxon>Eukaryota</taxon>
        <taxon>Fungi</taxon>
        <taxon>Fungi incertae sedis</taxon>
        <taxon>Mucoromycota</taxon>
        <taxon>Mucoromycotina</taxon>
        <taxon>Endogonomycetes</taxon>
        <taxon>Endogonales</taxon>
        <taxon>Endogonaceae</taxon>
        <taxon>Jimgerdemannia</taxon>
    </lineage>
</organism>
<name>A0A433DNI3_9FUNG</name>
<feature type="region of interest" description="Disordered" evidence="1">
    <location>
        <begin position="33"/>
        <end position="101"/>
    </location>
</feature>
<gene>
    <name evidence="2" type="ORF">BC936DRAFT_143689</name>
</gene>
<feature type="region of interest" description="Disordered" evidence="1">
    <location>
        <begin position="206"/>
        <end position="236"/>
    </location>
</feature>
<evidence type="ECO:0000313" key="3">
    <source>
        <dbReference type="Proteomes" id="UP000268093"/>
    </source>
</evidence>
<feature type="compositionally biased region" description="Polar residues" evidence="1">
    <location>
        <begin position="59"/>
        <end position="83"/>
    </location>
</feature>
<proteinExistence type="predicted"/>
<dbReference type="AlphaFoldDB" id="A0A433DNI3"/>
<evidence type="ECO:0000313" key="2">
    <source>
        <dbReference type="EMBL" id="RUP52413.1"/>
    </source>
</evidence>
<keyword evidence="3" id="KW-1185">Reference proteome</keyword>
<protein>
    <recommendedName>
        <fullName evidence="4">LITAF domain-containing protein</fullName>
    </recommendedName>
</protein>